<name>A0A9P0EFM9_NEZVI</name>
<evidence type="ECO:0000313" key="2">
    <source>
        <dbReference type="Proteomes" id="UP001152798"/>
    </source>
</evidence>
<organism evidence="1 2">
    <name type="scientific">Nezara viridula</name>
    <name type="common">Southern green stink bug</name>
    <name type="synonym">Cimex viridulus</name>
    <dbReference type="NCBI Taxonomy" id="85310"/>
    <lineage>
        <taxon>Eukaryota</taxon>
        <taxon>Metazoa</taxon>
        <taxon>Ecdysozoa</taxon>
        <taxon>Arthropoda</taxon>
        <taxon>Hexapoda</taxon>
        <taxon>Insecta</taxon>
        <taxon>Pterygota</taxon>
        <taxon>Neoptera</taxon>
        <taxon>Paraneoptera</taxon>
        <taxon>Hemiptera</taxon>
        <taxon>Heteroptera</taxon>
        <taxon>Panheteroptera</taxon>
        <taxon>Pentatomomorpha</taxon>
        <taxon>Pentatomoidea</taxon>
        <taxon>Pentatomidae</taxon>
        <taxon>Pentatominae</taxon>
        <taxon>Nezara</taxon>
    </lineage>
</organism>
<protein>
    <submittedName>
        <fullName evidence="1">Uncharacterized protein</fullName>
    </submittedName>
</protein>
<sequence>MMLKTQKKISISDCQWSLSNTASIQLWTTRFLASPAVPSIQQSIGLLIHLTHGLLP</sequence>
<gene>
    <name evidence="1" type="ORF">NEZAVI_LOCUS4773</name>
</gene>
<accession>A0A9P0EFM9</accession>
<dbReference type="AlphaFoldDB" id="A0A9P0EFM9"/>
<proteinExistence type="predicted"/>
<dbReference type="Proteomes" id="UP001152798">
    <property type="component" value="Chromosome 2"/>
</dbReference>
<reference evidence="1" key="1">
    <citation type="submission" date="2022-01" db="EMBL/GenBank/DDBJ databases">
        <authorList>
            <person name="King R."/>
        </authorList>
    </citation>
    <scope>NUCLEOTIDE SEQUENCE</scope>
</reference>
<evidence type="ECO:0000313" key="1">
    <source>
        <dbReference type="EMBL" id="CAH1394242.1"/>
    </source>
</evidence>
<keyword evidence="2" id="KW-1185">Reference proteome</keyword>
<dbReference type="EMBL" id="OV725078">
    <property type="protein sequence ID" value="CAH1394242.1"/>
    <property type="molecule type" value="Genomic_DNA"/>
</dbReference>